<evidence type="ECO:0000256" key="4">
    <source>
        <dbReference type="ARBA" id="ARBA00022454"/>
    </source>
</evidence>
<evidence type="ECO:0000256" key="5">
    <source>
        <dbReference type="ARBA" id="ARBA00023054"/>
    </source>
</evidence>
<dbReference type="Proteomes" id="UP001213623">
    <property type="component" value="Chromosome 2"/>
</dbReference>
<dbReference type="GO" id="GO:0000775">
    <property type="term" value="C:chromosome, centromeric region"/>
    <property type="evidence" value="ECO:0007669"/>
    <property type="project" value="UniProtKB-SubCell"/>
</dbReference>
<sequence length="192" mass="21625">MAEAPPNECAELDEAILEVNRRIAAPPKSLDQANDPAKLEAQLRDCVEQHRILLRELEAELELEKKNCEDHKESLQELHQIAQALITPPQRSVSDADASTLLRMIVTITEAAFTDKELCVQLRFLLEHLLNAIWDTPSHPYVSTKGYDPAVLAFVQRAGLTEAHPSDADIVRLVAFHEPMPDPFTMRPTLYK</sequence>
<evidence type="ECO:0000256" key="7">
    <source>
        <dbReference type="ARBA" id="ARBA00023328"/>
    </source>
</evidence>
<comment type="subcellular location">
    <subcellularLocation>
        <location evidence="2">Chromosome</location>
        <location evidence="2">Centromere</location>
    </subcellularLocation>
    <subcellularLocation>
        <location evidence="1">Nucleus</location>
    </subcellularLocation>
</comment>
<name>A0AAF0EII7_9BASI</name>
<keyword evidence="4" id="KW-0158">Chromosome</keyword>
<evidence type="ECO:0000256" key="1">
    <source>
        <dbReference type="ARBA" id="ARBA00004123"/>
    </source>
</evidence>
<dbReference type="PANTHER" id="PTHR14401:SF6">
    <property type="entry name" value="CENTROMERE PROTEIN K"/>
    <property type="match status" value="1"/>
</dbReference>
<dbReference type="Pfam" id="PF11802">
    <property type="entry name" value="CENP-K"/>
    <property type="match status" value="1"/>
</dbReference>
<evidence type="ECO:0000313" key="10">
    <source>
        <dbReference type="Proteomes" id="UP001213623"/>
    </source>
</evidence>
<dbReference type="AlphaFoldDB" id="A0AAF0EII7"/>
<dbReference type="GO" id="GO:0000070">
    <property type="term" value="P:mitotic sister chromatid segregation"/>
    <property type="evidence" value="ECO:0007669"/>
    <property type="project" value="TreeGrafter"/>
</dbReference>
<keyword evidence="6" id="KW-0539">Nucleus</keyword>
<proteinExistence type="inferred from homology"/>
<evidence type="ECO:0000313" key="9">
    <source>
        <dbReference type="EMBL" id="WFD26284.1"/>
    </source>
</evidence>
<keyword evidence="7" id="KW-0137">Centromere</keyword>
<evidence type="ECO:0000256" key="3">
    <source>
        <dbReference type="ARBA" id="ARBA00005795"/>
    </source>
</evidence>
<feature type="coiled-coil region" evidence="8">
    <location>
        <begin position="40"/>
        <end position="81"/>
    </location>
</feature>
<protein>
    <submittedName>
        <fullName evidence="9">Uncharacterized protein</fullName>
    </submittedName>
</protein>
<reference evidence="9" key="1">
    <citation type="submission" date="2023-03" db="EMBL/GenBank/DDBJ databases">
        <title>Mating type loci evolution in Malassezia.</title>
        <authorList>
            <person name="Coelho M.A."/>
        </authorList>
    </citation>
    <scope>NUCLEOTIDE SEQUENCE</scope>
    <source>
        <strain evidence="9">CBS 9557</strain>
    </source>
</reference>
<evidence type="ECO:0000256" key="8">
    <source>
        <dbReference type="SAM" id="Coils"/>
    </source>
</evidence>
<comment type="similarity">
    <text evidence="3">Belongs to the CENP-K/MCM22 family.</text>
</comment>
<dbReference type="GO" id="GO:0051382">
    <property type="term" value="P:kinetochore assembly"/>
    <property type="evidence" value="ECO:0007669"/>
    <property type="project" value="InterPro"/>
</dbReference>
<evidence type="ECO:0000256" key="6">
    <source>
        <dbReference type="ARBA" id="ARBA00023242"/>
    </source>
</evidence>
<keyword evidence="5 8" id="KW-0175">Coiled coil</keyword>
<dbReference type="GO" id="GO:0005634">
    <property type="term" value="C:nucleus"/>
    <property type="evidence" value="ECO:0007669"/>
    <property type="project" value="UniProtKB-SubCell"/>
</dbReference>
<keyword evidence="10" id="KW-1185">Reference proteome</keyword>
<dbReference type="InterPro" id="IPR020993">
    <property type="entry name" value="Centromere_CenpK"/>
</dbReference>
<gene>
    <name evidence="9" type="ORF">MNAN1_001261</name>
</gene>
<organism evidence="9 10">
    <name type="scientific">Malassezia nana</name>
    <dbReference type="NCBI Taxonomy" id="180528"/>
    <lineage>
        <taxon>Eukaryota</taxon>
        <taxon>Fungi</taxon>
        <taxon>Dikarya</taxon>
        <taxon>Basidiomycota</taxon>
        <taxon>Ustilaginomycotina</taxon>
        <taxon>Malasseziomycetes</taxon>
        <taxon>Malasseziales</taxon>
        <taxon>Malasseziaceae</taxon>
        <taxon>Malassezia</taxon>
    </lineage>
</organism>
<accession>A0AAF0EII7</accession>
<evidence type="ECO:0000256" key="2">
    <source>
        <dbReference type="ARBA" id="ARBA00004584"/>
    </source>
</evidence>
<dbReference type="EMBL" id="CP119893">
    <property type="protein sequence ID" value="WFD26284.1"/>
    <property type="molecule type" value="Genomic_DNA"/>
</dbReference>
<dbReference type="PANTHER" id="PTHR14401">
    <property type="entry name" value="CENTROMERE PROTEIN K"/>
    <property type="match status" value="1"/>
</dbReference>